<dbReference type="PANTHER" id="PTHR34473:SF3">
    <property type="entry name" value="TRANSMEMBRANE PROTEIN-RELATED"/>
    <property type="match status" value="1"/>
</dbReference>
<dbReference type="InterPro" id="IPR005182">
    <property type="entry name" value="YdbS-like_PH"/>
</dbReference>
<dbReference type="EMBL" id="LBHC01000002">
    <property type="protein sequence ID" value="KLE31631.1"/>
    <property type="molecule type" value="Genomic_DNA"/>
</dbReference>
<evidence type="ECO:0000313" key="2">
    <source>
        <dbReference type="Proteomes" id="UP000053070"/>
    </source>
</evidence>
<dbReference type="PATRIC" id="fig|502682.8.peg.1798"/>
<dbReference type="Pfam" id="PF03703">
    <property type="entry name" value="bPH_2"/>
    <property type="match status" value="1"/>
</dbReference>
<dbReference type="KEGG" id="egn:BMF35_a0766"/>
<dbReference type="OrthoDB" id="1750577at2"/>
<accession>A0A0G9MLP9</accession>
<dbReference type="AlphaFoldDB" id="A0A0G9MLP9"/>
<sequence length="158" mass="17508">MHDDDTLTPLDPAYRTMLRIEGALAAIPLLILAISLTVIPEVPSIVTGIVWALVALLILAIILYLPMRRWAARGYDMGSDRLRVVKGVMFHADTVVPFSRVQHIDVEQGPLERLLGIARLILHTAGTHNASVTLPGLRHADATAMREDIRQHVKRESQ</sequence>
<evidence type="ECO:0000313" key="1">
    <source>
        <dbReference type="EMBL" id="KLE31631.1"/>
    </source>
</evidence>
<comment type="caution">
    <text evidence="1">The sequence shown here is derived from an EMBL/GenBank/DDBJ whole genome shotgun (WGS) entry which is preliminary data.</text>
</comment>
<name>A0A0G9MLP9_9SPHN</name>
<dbReference type="RefSeq" id="WP_047006982.1">
    <property type="nucleotide sequence ID" value="NZ_CP018097.1"/>
</dbReference>
<gene>
    <name evidence="1" type="ORF">AAW01_08810</name>
</gene>
<reference evidence="1 2" key="1">
    <citation type="submission" date="2015-04" db="EMBL/GenBank/DDBJ databases">
        <title>The draft genome sequence of Erythrobacr gangjinensis K7-2.</title>
        <authorList>
            <person name="Zhuang L."/>
            <person name="Liu Y."/>
            <person name="Shao Z."/>
        </authorList>
    </citation>
    <scope>NUCLEOTIDE SEQUENCE [LARGE SCALE GENOMIC DNA]</scope>
    <source>
        <strain evidence="1 2">K7-2</strain>
    </source>
</reference>
<dbReference type="Proteomes" id="UP000053070">
    <property type="component" value="Unassembled WGS sequence"/>
</dbReference>
<organism evidence="1 2">
    <name type="scientific">Aurantiacibacter gangjinensis</name>
    <dbReference type="NCBI Taxonomy" id="502682"/>
    <lineage>
        <taxon>Bacteria</taxon>
        <taxon>Pseudomonadati</taxon>
        <taxon>Pseudomonadota</taxon>
        <taxon>Alphaproteobacteria</taxon>
        <taxon>Sphingomonadales</taxon>
        <taxon>Erythrobacteraceae</taxon>
        <taxon>Aurantiacibacter</taxon>
    </lineage>
</organism>
<proteinExistence type="predicted"/>
<keyword evidence="2" id="KW-1185">Reference proteome</keyword>
<dbReference type="PANTHER" id="PTHR34473">
    <property type="entry name" value="UPF0699 TRANSMEMBRANE PROTEIN YDBS"/>
    <property type="match status" value="1"/>
</dbReference>
<protein>
    <submittedName>
        <fullName evidence="1">Uncharacterized protein</fullName>
    </submittedName>
</protein>